<sequence>MVPSCELEEPAQWFHGHKVPFSLDLLSHNPHCGGQFTGRHGAQCLTKQDQFTCPENGSGLMGNLHVGHVDVQLCEFVFFSCLNQAEGKYVGSLVCGVCRGESHVNIQRSTGRFSSLHVYF</sequence>
<evidence type="ECO:0000313" key="2">
    <source>
        <dbReference type="Proteomes" id="UP001482620"/>
    </source>
</evidence>
<reference evidence="1 2" key="1">
    <citation type="submission" date="2021-06" db="EMBL/GenBank/DDBJ databases">
        <authorList>
            <person name="Palmer J.M."/>
        </authorList>
    </citation>
    <scope>NUCLEOTIDE SEQUENCE [LARGE SCALE GENOMIC DNA]</scope>
    <source>
        <strain evidence="2">if_2019</strain>
        <tissue evidence="1">Muscle</tissue>
    </source>
</reference>
<evidence type="ECO:0000313" key="1">
    <source>
        <dbReference type="EMBL" id="MEQ2225812.1"/>
    </source>
</evidence>
<keyword evidence="2" id="KW-1185">Reference proteome</keyword>
<organism evidence="1 2">
    <name type="scientific">Ilyodon furcidens</name>
    <name type="common">goldbreast splitfin</name>
    <dbReference type="NCBI Taxonomy" id="33524"/>
    <lineage>
        <taxon>Eukaryota</taxon>
        <taxon>Metazoa</taxon>
        <taxon>Chordata</taxon>
        <taxon>Craniata</taxon>
        <taxon>Vertebrata</taxon>
        <taxon>Euteleostomi</taxon>
        <taxon>Actinopterygii</taxon>
        <taxon>Neopterygii</taxon>
        <taxon>Teleostei</taxon>
        <taxon>Neoteleostei</taxon>
        <taxon>Acanthomorphata</taxon>
        <taxon>Ovalentaria</taxon>
        <taxon>Atherinomorphae</taxon>
        <taxon>Cyprinodontiformes</taxon>
        <taxon>Goodeidae</taxon>
        <taxon>Ilyodon</taxon>
    </lineage>
</organism>
<name>A0ABV0SYX5_9TELE</name>
<proteinExistence type="predicted"/>
<dbReference type="EMBL" id="JAHRIQ010013849">
    <property type="protein sequence ID" value="MEQ2225812.1"/>
    <property type="molecule type" value="Genomic_DNA"/>
</dbReference>
<protein>
    <submittedName>
        <fullName evidence="1">Uncharacterized protein</fullName>
    </submittedName>
</protein>
<dbReference type="Proteomes" id="UP001482620">
    <property type="component" value="Unassembled WGS sequence"/>
</dbReference>
<accession>A0ABV0SYX5</accession>
<gene>
    <name evidence="1" type="ORF">ILYODFUR_021316</name>
</gene>
<comment type="caution">
    <text evidence="1">The sequence shown here is derived from an EMBL/GenBank/DDBJ whole genome shotgun (WGS) entry which is preliminary data.</text>
</comment>